<dbReference type="OMA" id="KVHMTAD"/>
<name>E2A0D6_CAMFO</name>
<sequence>MSVDNVITTMENNVMPVPKIKHDWYQTETHVIVTILAKNTENVKVVCKENALSVSAKLPSGNEYSLELDLAHPIVVEQCTHKVWPSKIEIKLKKQDDFRWTVLEGNPVEQKVKPIPNEILQASQQTSKYPSSSKVHRDWDKVEKEIEKQEAAEQPEGDAAINALFQQIYGKGSDEVRRAMNKSFVSKIFIFLKLNEEKKKRY</sequence>
<dbReference type="Pfam" id="PF05002">
    <property type="entry name" value="SGS"/>
    <property type="match status" value="1"/>
</dbReference>
<dbReference type="InterPro" id="IPR008978">
    <property type="entry name" value="HSP20-like_chaperone"/>
</dbReference>
<dbReference type="InterPro" id="IPR007052">
    <property type="entry name" value="CS_dom"/>
</dbReference>
<dbReference type="Proteomes" id="UP000000311">
    <property type="component" value="Unassembled WGS sequence"/>
</dbReference>
<dbReference type="EMBL" id="GL435586">
    <property type="protein sequence ID" value="EFN73073.1"/>
    <property type="molecule type" value="Genomic_DNA"/>
</dbReference>
<dbReference type="FunFam" id="2.60.40.790:FF:000012">
    <property type="entry name" value="SGT1 homolog, MIS12 kinetochore complex assembly cochaperone"/>
    <property type="match status" value="1"/>
</dbReference>
<evidence type="ECO:0000313" key="4">
    <source>
        <dbReference type="Proteomes" id="UP000000311"/>
    </source>
</evidence>
<dbReference type="Pfam" id="PF04969">
    <property type="entry name" value="CS"/>
    <property type="match status" value="1"/>
</dbReference>
<feature type="domain" description="CS" evidence="2">
    <location>
        <begin position="17"/>
        <end position="104"/>
    </location>
</feature>
<dbReference type="SUPFAM" id="SSF49764">
    <property type="entry name" value="HSP20-like chaperones"/>
    <property type="match status" value="1"/>
</dbReference>
<feature type="domain" description="SGS" evidence="1">
    <location>
        <begin position="128"/>
        <end position="202"/>
    </location>
</feature>
<dbReference type="InterPro" id="IPR007699">
    <property type="entry name" value="SGS_dom"/>
</dbReference>
<dbReference type="GO" id="GO:0051087">
    <property type="term" value="F:protein-folding chaperone binding"/>
    <property type="evidence" value="ECO:0007669"/>
    <property type="project" value="InterPro"/>
</dbReference>
<dbReference type="InterPro" id="IPR044563">
    <property type="entry name" value="Sgt1-like"/>
</dbReference>
<dbReference type="PROSITE" id="PS51048">
    <property type="entry name" value="SGS"/>
    <property type="match status" value="1"/>
</dbReference>
<dbReference type="PANTHER" id="PTHR45862">
    <property type="entry name" value="PROTEIN SGT1 HOMOLOG"/>
    <property type="match status" value="1"/>
</dbReference>
<evidence type="ECO:0000259" key="2">
    <source>
        <dbReference type="PROSITE" id="PS51203"/>
    </source>
</evidence>
<evidence type="ECO:0000259" key="1">
    <source>
        <dbReference type="PROSITE" id="PS51048"/>
    </source>
</evidence>
<dbReference type="GO" id="GO:0005737">
    <property type="term" value="C:cytoplasm"/>
    <property type="evidence" value="ECO:0007669"/>
    <property type="project" value="UniProtKB-ARBA"/>
</dbReference>
<reference evidence="3 4" key="1">
    <citation type="journal article" date="2010" name="Science">
        <title>Genomic comparison of the ants Camponotus floridanus and Harpegnathos saltator.</title>
        <authorList>
            <person name="Bonasio R."/>
            <person name="Zhang G."/>
            <person name="Ye C."/>
            <person name="Mutti N.S."/>
            <person name="Fang X."/>
            <person name="Qin N."/>
            <person name="Donahue G."/>
            <person name="Yang P."/>
            <person name="Li Q."/>
            <person name="Li C."/>
            <person name="Zhang P."/>
            <person name="Huang Z."/>
            <person name="Berger S.L."/>
            <person name="Reinberg D."/>
            <person name="Wang J."/>
            <person name="Liebig J."/>
        </authorList>
    </citation>
    <scope>NUCLEOTIDE SEQUENCE [LARGE SCALE GENOMIC DNA]</scope>
    <source>
        <strain evidence="4">C129</strain>
    </source>
</reference>
<dbReference type="Gene3D" id="2.60.40.790">
    <property type="match status" value="1"/>
</dbReference>
<protein>
    <submittedName>
        <fullName evidence="3">Suppressor of G2 allele of SKP1-like protein</fullName>
    </submittedName>
</protein>
<dbReference type="STRING" id="104421.E2A0D6"/>
<dbReference type="InParanoid" id="E2A0D6"/>
<gene>
    <name evidence="3" type="ORF">EAG_04377</name>
</gene>
<dbReference type="PROSITE" id="PS51203">
    <property type="entry name" value="CS"/>
    <property type="match status" value="1"/>
</dbReference>
<accession>E2A0D6</accession>
<dbReference type="FunCoup" id="E2A0D6">
    <property type="interactions" value="1619"/>
</dbReference>
<keyword evidence="4" id="KW-1185">Reference proteome</keyword>
<organism evidence="4">
    <name type="scientific">Camponotus floridanus</name>
    <name type="common">Florida carpenter ant</name>
    <dbReference type="NCBI Taxonomy" id="104421"/>
    <lineage>
        <taxon>Eukaryota</taxon>
        <taxon>Metazoa</taxon>
        <taxon>Ecdysozoa</taxon>
        <taxon>Arthropoda</taxon>
        <taxon>Hexapoda</taxon>
        <taxon>Insecta</taxon>
        <taxon>Pterygota</taxon>
        <taxon>Neoptera</taxon>
        <taxon>Endopterygota</taxon>
        <taxon>Hymenoptera</taxon>
        <taxon>Apocrita</taxon>
        <taxon>Aculeata</taxon>
        <taxon>Formicoidea</taxon>
        <taxon>Formicidae</taxon>
        <taxon>Formicinae</taxon>
        <taxon>Camponotus</taxon>
    </lineage>
</organism>
<evidence type="ECO:0000313" key="3">
    <source>
        <dbReference type="EMBL" id="EFN73073.1"/>
    </source>
</evidence>
<proteinExistence type="predicted"/>
<dbReference type="OrthoDB" id="1898560at2759"/>
<dbReference type="AlphaFoldDB" id="E2A0D6"/>